<evidence type="ECO:0000313" key="4">
    <source>
        <dbReference type="EMBL" id="SEQ83688.1"/>
    </source>
</evidence>
<evidence type="ECO:0000313" key="5">
    <source>
        <dbReference type="Proteomes" id="UP000198999"/>
    </source>
</evidence>
<keyword evidence="2 4" id="KW-0456">Lyase</keyword>
<dbReference type="Proteomes" id="UP000198999">
    <property type="component" value="Unassembled WGS sequence"/>
</dbReference>
<dbReference type="AlphaFoldDB" id="A0A1H9JA71"/>
<dbReference type="SUPFAM" id="SSF48230">
    <property type="entry name" value="Chondroitin AC/alginate lyase"/>
    <property type="match status" value="1"/>
</dbReference>
<dbReference type="OrthoDB" id="7210452at2"/>
<proteinExistence type="predicted"/>
<name>A0A1H9JA71_9FLAO</name>
<dbReference type="RefSeq" id="WP_092579918.1">
    <property type="nucleotide sequence ID" value="NZ_FOFN01000003.1"/>
</dbReference>
<evidence type="ECO:0000256" key="2">
    <source>
        <dbReference type="ARBA" id="ARBA00023239"/>
    </source>
</evidence>
<dbReference type="InterPro" id="IPR008929">
    <property type="entry name" value="Chondroitin_lyas"/>
</dbReference>
<reference evidence="4 5" key="1">
    <citation type="submission" date="2016-10" db="EMBL/GenBank/DDBJ databases">
        <authorList>
            <person name="de Groot N.N."/>
        </authorList>
    </citation>
    <scope>NUCLEOTIDE SEQUENCE [LARGE SCALE GENOMIC DNA]</scope>
    <source>
        <strain evidence="4 5">DSM 21035</strain>
    </source>
</reference>
<gene>
    <name evidence="4" type="ORF">SAMN05421824_2443</name>
</gene>
<accession>A0A1H9JA71</accession>
<protein>
    <submittedName>
        <fullName evidence="4">Alginate lyase</fullName>
    </submittedName>
</protein>
<dbReference type="GO" id="GO:0042597">
    <property type="term" value="C:periplasmic space"/>
    <property type="evidence" value="ECO:0007669"/>
    <property type="project" value="InterPro"/>
</dbReference>
<sequence>MMNIIIPSRFYLLGIQFLVVSLFVLPQAGFAQNESADDWAGKVSPNFFGARRGALPMVKQGIALGEPSLMPAYNALLKAAEKALATKPPTVTDKKRHPVTGNLNDYYTQAPYLWPNPSKSDGLPYLPKDGVINPESRNPDFVDYSRGKEIGYLVETLALAYYLSGEESYAAHAARCLRVWFTDPATRMNPHLQYAQAVPGKNQGRYIGMIEAGGVVQAVDAAGLLDGSKYWNEDDRAALEIWIVDFLDWFMNSEYGLEEVQMRQNHGTMFDARVVRLALALGKQDLAREKLESVKENRIARQIEPDGAQPMELRRTKSFNYSVMNLTGLTELATLGEWVGVDLWTYETVDGRSIRQALEFLVPYVEKVPEGWPPRFWHYKQIVPFLPEILAPAFRMASIGYQDEAYEAIVSHFSVFRESVFQLKHPKRSF</sequence>
<organism evidence="4 5">
    <name type="scientific">Hyunsoonleella jejuensis</name>
    <dbReference type="NCBI Taxonomy" id="419940"/>
    <lineage>
        <taxon>Bacteria</taxon>
        <taxon>Pseudomonadati</taxon>
        <taxon>Bacteroidota</taxon>
        <taxon>Flavobacteriia</taxon>
        <taxon>Flavobacteriales</taxon>
        <taxon>Flavobacteriaceae</taxon>
    </lineage>
</organism>
<keyword evidence="1" id="KW-0732">Signal</keyword>
<dbReference type="STRING" id="419940.SAMN05421824_2443"/>
<dbReference type="GO" id="GO:0016829">
    <property type="term" value="F:lyase activity"/>
    <property type="evidence" value="ECO:0007669"/>
    <property type="project" value="UniProtKB-KW"/>
</dbReference>
<evidence type="ECO:0000259" key="3">
    <source>
        <dbReference type="Pfam" id="PF05426"/>
    </source>
</evidence>
<dbReference type="InterPro" id="IPR008397">
    <property type="entry name" value="Alginate_lyase_dom"/>
</dbReference>
<keyword evidence="5" id="KW-1185">Reference proteome</keyword>
<dbReference type="Gene3D" id="1.50.10.100">
    <property type="entry name" value="Chondroitin AC/alginate lyase"/>
    <property type="match status" value="1"/>
</dbReference>
<dbReference type="Pfam" id="PF05426">
    <property type="entry name" value="Alginate_lyase"/>
    <property type="match status" value="1"/>
</dbReference>
<feature type="domain" description="Alginate lyase" evidence="3">
    <location>
        <begin position="90"/>
        <end position="372"/>
    </location>
</feature>
<evidence type="ECO:0000256" key="1">
    <source>
        <dbReference type="ARBA" id="ARBA00022729"/>
    </source>
</evidence>
<dbReference type="EMBL" id="FOFN01000003">
    <property type="protein sequence ID" value="SEQ83688.1"/>
    <property type="molecule type" value="Genomic_DNA"/>
</dbReference>